<dbReference type="Gene3D" id="1.10.3730.20">
    <property type="match status" value="1"/>
</dbReference>
<dbReference type="RefSeq" id="WP_004526255.1">
    <property type="nucleotide sequence ID" value="NZ_AP028071.1"/>
</dbReference>
<feature type="transmembrane region" description="Helical" evidence="5">
    <location>
        <begin position="88"/>
        <end position="108"/>
    </location>
</feature>
<dbReference type="KEGG" id="but:X994_1878"/>
<sequence length="294" mass="30935">MAPKDLLLALVVILAWGVNFVVIKVGLHGVPPMLLGGLRFLLASVPAVFFVRRPRIPWRLLVLYGSTILLGQFVFLFSAMYVGMPAGLASLVLQAQAFFTLFFARFALGERLRAQNLVGLAIAAVGLVAIAVQGGRGMTLAGFALTIGAAALWALGNVVTKKVGKVDLVSLVVWASLVPPVPFFALSYGFEGPQRIGAALTSLSGASIFAIVYLAFVATLLGYGLWSRLMSRYPAGQVAPFSLLVPVVGLASSALLLDERLTHAQLAGAALVMAGLAVNVFGDRVVRRLFAAAS</sequence>
<evidence type="ECO:0000256" key="2">
    <source>
        <dbReference type="ARBA" id="ARBA00022692"/>
    </source>
</evidence>
<dbReference type="GO" id="GO:0016020">
    <property type="term" value="C:membrane"/>
    <property type="evidence" value="ECO:0007669"/>
    <property type="project" value="UniProtKB-SubCell"/>
</dbReference>
<feature type="transmembrane region" description="Helical" evidence="5">
    <location>
        <begin position="140"/>
        <end position="159"/>
    </location>
</feature>
<reference evidence="7 9" key="1">
    <citation type="submission" date="2014-08" db="EMBL/GenBank/DDBJ databases">
        <authorList>
            <person name="Bunnell A."/>
            <person name="Chain P.S."/>
            <person name="Chertkov O."/>
            <person name="Currie B.J."/>
            <person name="Daligault H.E."/>
            <person name="Davenport K.W."/>
            <person name="Davis C."/>
            <person name="Gleasner C.D."/>
            <person name="Johnson S.L."/>
            <person name="Kaestli M."/>
            <person name="Koren S."/>
            <person name="Kunde Y.A."/>
            <person name="Mayo M."/>
            <person name="McMurry K.K."/>
            <person name="Price E.P."/>
            <person name="Reitenga K.G."/>
            <person name="Robison R."/>
            <person name="Rosovitz M.J."/>
            <person name="Sarovich D.S."/>
            <person name="Teshima H."/>
        </authorList>
    </citation>
    <scope>NUCLEOTIDE SEQUENCE [LARGE SCALE GENOMIC DNA]</scope>
    <source>
        <strain evidence="7 9">MSHR44</strain>
    </source>
</reference>
<feature type="transmembrane region" description="Helical" evidence="5">
    <location>
        <begin position="196"/>
        <end position="226"/>
    </location>
</feature>
<dbReference type="Proteomes" id="UP000231878">
    <property type="component" value="Unassembled WGS sequence"/>
</dbReference>
<evidence type="ECO:0000313" key="7">
    <source>
        <dbReference type="EMBL" id="KGX08569.1"/>
    </source>
</evidence>
<dbReference type="EMBL" id="PHRB01000043">
    <property type="protein sequence ID" value="PJO62585.1"/>
    <property type="molecule type" value="Genomic_DNA"/>
</dbReference>
<evidence type="ECO:0000256" key="4">
    <source>
        <dbReference type="ARBA" id="ARBA00023136"/>
    </source>
</evidence>
<proteinExistence type="predicted"/>
<feature type="domain" description="EamA" evidence="6">
    <location>
        <begin position="142"/>
        <end position="280"/>
    </location>
</feature>
<dbReference type="eggNOG" id="COG0697">
    <property type="taxonomic scope" value="Bacteria"/>
</dbReference>
<feature type="domain" description="EamA" evidence="6">
    <location>
        <begin position="6"/>
        <end position="130"/>
    </location>
</feature>
<dbReference type="SUPFAM" id="SSF103481">
    <property type="entry name" value="Multidrug resistance efflux transporter EmrE"/>
    <property type="match status" value="2"/>
</dbReference>
<comment type="subcellular location">
    <subcellularLocation>
        <location evidence="1">Membrane</location>
        <topology evidence="1">Multi-pass membrane protein</topology>
    </subcellularLocation>
</comment>
<dbReference type="GeneID" id="93059365"/>
<dbReference type="OMA" id="NTLTWPV"/>
<gene>
    <name evidence="8" type="ORF">CWD88_30385</name>
    <name evidence="7" type="ORF">Y036_1165</name>
</gene>
<dbReference type="Proteomes" id="UP000030475">
    <property type="component" value="Unassembled WGS sequence"/>
</dbReference>
<dbReference type="InterPro" id="IPR000620">
    <property type="entry name" value="EamA_dom"/>
</dbReference>
<comment type="caution">
    <text evidence="7">The sequence shown here is derived from an EMBL/GenBank/DDBJ whole genome shotgun (WGS) entry which is preliminary data.</text>
</comment>
<dbReference type="Pfam" id="PF00892">
    <property type="entry name" value="EamA"/>
    <property type="match status" value="2"/>
</dbReference>
<evidence type="ECO:0000256" key="3">
    <source>
        <dbReference type="ARBA" id="ARBA00022989"/>
    </source>
</evidence>
<keyword evidence="3 5" id="KW-1133">Transmembrane helix</keyword>
<keyword evidence="2 5" id="KW-0812">Transmembrane</keyword>
<feature type="transmembrane region" description="Helical" evidence="5">
    <location>
        <begin position="238"/>
        <end position="257"/>
    </location>
</feature>
<reference evidence="8 10" key="2">
    <citation type="submission" date="2017-11" db="EMBL/GenBank/DDBJ databases">
        <title>Molecular characterization of Burkholderia pseudomallei and closely related isolates from Vietnam.</title>
        <authorList>
            <person name="Ustinov D.V."/>
            <person name="Antonov A.S."/>
            <person name="Avdusheva E.F."/>
            <person name="Shpak I.M."/>
            <person name="Zakharova I.B."/>
            <person name="Thi L.A."/>
            <person name="Teteryatnikova N."/>
            <person name="Lopasteyskaya Y.A."/>
            <person name="Kuzyutina J.A."/>
            <person name="Ngo T.N."/>
            <person name="Victorov D.V."/>
        </authorList>
    </citation>
    <scope>NUCLEOTIDE SEQUENCE [LARGE SCALE GENOMIC DNA]</scope>
    <source>
        <strain evidence="8 10">V1512</strain>
    </source>
</reference>
<dbReference type="AlphaFoldDB" id="A0A069B5H6"/>
<feature type="transmembrane region" description="Helical" evidence="5">
    <location>
        <begin position="7"/>
        <end position="27"/>
    </location>
</feature>
<protein>
    <submittedName>
        <fullName evidence="7">EamA-like transporter family protein</fullName>
    </submittedName>
    <submittedName>
        <fullName evidence="8">O-acetylserine/cysteine exporter</fullName>
    </submittedName>
</protein>
<feature type="transmembrane region" description="Helical" evidence="5">
    <location>
        <begin position="263"/>
        <end position="281"/>
    </location>
</feature>
<keyword evidence="4 5" id="KW-0472">Membrane</keyword>
<dbReference type="PANTHER" id="PTHR32322:SF9">
    <property type="entry name" value="AMINO-ACID METABOLITE EFFLUX PUMP-RELATED"/>
    <property type="match status" value="1"/>
</dbReference>
<evidence type="ECO:0000256" key="5">
    <source>
        <dbReference type="SAM" id="Phobius"/>
    </source>
</evidence>
<feature type="transmembrane region" description="Helical" evidence="5">
    <location>
        <begin position="117"/>
        <end position="134"/>
    </location>
</feature>
<accession>A0A069B5H6</accession>
<feature type="transmembrane region" description="Helical" evidence="5">
    <location>
        <begin position="171"/>
        <end position="190"/>
    </location>
</feature>
<evidence type="ECO:0000313" key="8">
    <source>
        <dbReference type="EMBL" id="PJO62585.1"/>
    </source>
</evidence>
<dbReference type="InterPro" id="IPR037185">
    <property type="entry name" value="EmrE-like"/>
</dbReference>
<dbReference type="PANTHER" id="PTHR32322">
    <property type="entry name" value="INNER MEMBRANE TRANSPORTER"/>
    <property type="match status" value="1"/>
</dbReference>
<dbReference type="InterPro" id="IPR050638">
    <property type="entry name" value="AA-Vitamin_Transporters"/>
</dbReference>
<feature type="transmembrane region" description="Helical" evidence="5">
    <location>
        <begin position="58"/>
        <end position="82"/>
    </location>
</feature>
<organism evidence="7 9">
    <name type="scientific">Burkholderia pseudomallei</name>
    <name type="common">Pseudomonas pseudomallei</name>
    <dbReference type="NCBI Taxonomy" id="28450"/>
    <lineage>
        <taxon>Bacteria</taxon>
        <taxon>Pseudomonadati</taxon>
        <taxon>Pseudomonadota</taxon>
        <taxon>Betaproteobacteria</taxon>
        <taxon>Burkholderiales</taxon>
        <taxon>Burkholderiaceae</taxon>
        <taxon>Burkholderia</taxon>
        <taxon>pseudomallei group</taxon>
    </lineage>
</organism>
<feature type="transmembrane region" description="Helical" evidence="5">
    <location>
        <begin position="33"/>
        <end position="51"/>
    </location>
</feature>
<evidence type="ECO:0000259" key="6">
    <source>
        <dbReference type="Pfam" id="PF00892"/>
    </source>
</evidence>
<name>A0A069B5H6_BURPE</name>
<evidence type="ECO:0000313" key="9">
    <source>
        <dbReference type="Proteomes" id="UP000030475"/>
    </source>
</evidence>
<evidence type="ECO:0000256" key="1">
    <source>
        <dbReference type="ARBA" id="ARBA00004141"/>
    </source>
</evidence>
<dbReference type="EMBL" id="JQIM01000010">
    <property type="protein sequence ID" value="KGX08569.1"/>
    <property type="molecule type" value="Genomic_DNA"/>
</dbReference>
<evidence type="ECO:0000313" key="10">
    <source>
        <dbReference type="Proteomes" id="UP000231878"/>
    </source>
</evidence>